<dbReference type="AlphaFoldDB" id="A0A6A5YMG7"/>
<dbReference type="PANTHER" id="PTHR42060">
    <property type="entry name" value="NHL REPEAT-CONTAINING PROTEIN-RELATED"/>
    <property type="match status" value="1"/>
</dbReference>
<protein>
    <recommendedName>
        <fullName evidence="4">SMP-30/Gluconolactonase/LRE-like region domain-containing protein</fullName>
    </recommendedName>
</protein>
<feature type="chain" id="PRO_5025548117" description="SMP-30/Gluconolactonase/LRE-like region domain-containing protein" evidence="1">
    <location>
        <begin position="18"/>
        <end position="324"/>
    </location>
</feature>
<dbReference type="OrthoDB" id="9977941at2759"/>
<name>A0A6A5YMG7_9PLEO</name>
<evidence type="ECO:0000256" key="1">
    <source>
        <dbReference type="SAM" id="SignalP"/>
    </source>
</evidence>
<sequence>MRFLLSSALLLAATAQASLPKTIYQFPNPTWVENIRSMSNGSLLVTIIGRPEVHIIDPFVKPATSSLVHSFSSANAVLGITEIIPNTFAVAVGNYSNVDGPTIGSFSIWKIDLTAPNNTHVSKIASIPRSGLINGITTLNANTLLLADSTIGHLLKLDIRSGKSKVVLEDETTKPVAGAAIQIGINGVRSKNGWLYYTNIFLNSVFRVKVDPFTGTPISRIETISSNIPTPDDLDIADDGTVFVPGSLSNTVFRVQGDGEVTALAGNLNSSLVASATGAVLGRTWRDRGVLYVSTTGAISAPVNGTFTEGGKVVALDASEGWTW</sequence>
<dbReference type="Proteomes" id="UP000799770">
    <property type="component" value="Unassembled WGS sequence"/>
</dbReference>
<accession>A0A6A5YMG7</accession>
<dbReference type="InterPro" id="IPR011042">
    <property type="entry name" value="6-blade_b-propeller_TolB-like"/>
</dbReference>
<keyword evidence="3" id="KW-1185">Reference proteome</keyword>
<proteinExistence type="predicted"/>
<dbReference type="Gene3D" id="2.120.10.30">
    <property type="entry name" value="TolB, C-terminal domain"/>
    <property type="match status" value="1"/>
</dbReference>
<keyword evidence="1" id="KW-0732">Signal</keyword>
<dbReference type="InterPro" id="IPR052998">
    <property type="entry name" value="Hetero-Diels-Alderase-like"/>
</dbReference>
<dbReference type="SUPFAM" id="SSF63829">
    <property type="entry name" value="Calcium-dependent phosphotriesterase"/>
    <property type="match status" value="1"/>
</dbReference>
<evidence type="ECO:0008006" key="4">
    <source>
        <dbReference type="Google" id="ProtNLM"/>
    </source>
</evidence>
<evidence type="ECO:0000313" key="3">
    <source>
        <dbReference type="Proteomes" id="UP000799770"/>
    </source>
</evidence>
<reference evidence="2" key="1">
    <citation type="journal article" date="2020" name="Stud. Mycol.">
        <title>101 Dothideomycetes genomes: a test case for predicting lifestyles and emergence of pathogens.</title>
        <authorList>
            <person name="Haridas S."/>
            <person name="Albert R."/>
            <person name="Binder M."/>
            <person name="Bloem J."/>
            <person name="Labutti K."/>
            <person name="Salamov A."/>
            <person name="Andreopoulos B."/>
            <person name="Baker S."/>
            <person name="Barry K."/>
            <person name="Bills G."/>
            <person name="Bluhm B."/>
            <person name="Cannon C."/>
            <person name="Castanera R."/>
            <person name="Culley D."/>
            <person name="Daum C."/>
            <person name="Ezra D."/>
            <person name="Gonzalez J."/>
            <person name="Henrissat B."/>
            <person name="Kuo A."/>
            <person name="Liang C."/>
            <person name="Lipzen A."/>
            <person name="Lutzoni F."/>
            <person name="Magnuson J."/>
            <person name="Mondo S."/>
            <person name="Nolan M."/>
            <person name="Ohm R."/>
            <person name="Pangilinan J."/>
            <person name="Park H.-J."/>
            <person name="Ramirez L."/>
            <person name="Alfaro M."/>
            <person name="Sun H."/>
            <person name="Tritt A."/>
            <person name="Yoshinaga Y."/>
            <person name="Zwiers L.-H."/>
            <person name="Turgeon B."/>
            <person name="Goodwin S."/>
            <person name="Spatafora J."/>
            <person name="Crous P."/>
            <person name="Grigoriev I."/>
        </authorList>
    </citation>
    <scope>NUCLEOTIDE SEQUENCE</scope>
    <source>
        <strain evidence="2">CBS 627.86</strain>
    </source>
</reference>
<feature type="signal peptide" evidence="1">
    <location>
        <begin position="1"/>
        <end position="17"/>
    </location>
</feature>
<organism evidence="2 3">
    <name type="scientific">Lophiotrema nucula</name>
    <dbReference type="NCBI Taxonomy" id="690887"/>
    <lineage>
        <taxon>Eukaryota</taxon>
        <taxon>Fungi</taxon>
        <taxon>Dikarya</taxon>
        <taxon>Ascomycota</taxon>
        <taxon>Pezizomycotina</taxon>
        <taxon>Dothideomycetes</taxon>
        <taxon>Pleosporomycetidae</taxon>
        <taxon>Pleosporales</taxon>
        <taxon>Lophiotremataceae</taxon>
        <taxon>Lophiotrema</taxon>
    </lineage>
</organism>
<gene>
    <name evidence="2" type="ORF">BDV96DRAFT_506354</name>
</gene>
<evidence type="ECO:0000313" key="2">
    <source>
        <dbReference type="EMBL" id="KAF2107348.1"/>
    </source>
</evidence>
<dbReference type="EMBL" id="ML977355">
    <property type="protein sequence ID" value="KAF2107348.1"/>
    <property type="molecule type" value="Genomic_DNA"/>
</dbReference>
<dbReference type="PANTHER" id="PTHR42060:SF3">
    <property type="entry name" value="SMP-30_GLUCONOLACTONASE_LRE-LIKE REGION DOMAIN-CONTAINING PROTEIN"/>
    <property type="match status" value="1"/>
</dbReference>